<keyword evidence="3" id="KW-1185">Reference proteome</keyword>
<dbReference type="AlphaFoldDB" id="A0A2G2VX12"/>
<dbReference type="Proteomes" id="UP000224567">
    <property type="component" value="Unassembled WGS sequence"/>
</dbReference>
<evidence type="ECO:0000313" key="3">
    <source>
        <dbReference type="Proteomes" id="UP000224567"/>
    </source>
</evidence>
<feature type="compositionally biased region" description="Basic and acidic residues" evidence="1">
    <location>
        <begin position="1"/>
        <end position="10"/>
    </location>
</feature>
<gene>
    <name evidence="2" type="ORF">CQW23_21085</name>
</gene>
<evidence type="ECO:0000313" key="2">
    <source>
        <dbReference type="EMBL" id="PHT37512.1"/>
    </source>
</evidence>
<dbReference type="EMBL" id="MLFT02000009">
    <property type="protein sequence ID" value="PHT37512.1"/>
    <property type="molecule type" value="Genomic_DNA"/>
</dbReference>
<evidence type="ECO:0000256" key="1">
    <source>
        <dbReference type="SAM" id="MobiDB-lite"/>
    </source>
</evidence>
<name>A0A2G2VX12_CAPBA</name>
<reference evidence="2 3" key="1">
    <citation type="journal article" date="2017" name="Genome Biol.">
        <title>New reference genome sequences of hot pepper reveal the massive evolution of plant disease-resistance genes by retroduplication.</title>
        <authorList>
            <person name="Kim S."/>
            <person name="Park J."/>
            <person name="Yeom S.I."/>
            <person name="Kim Y.M."/>
            <person name="Seo E."/>
            <person name="Kim K.T."/>
            <person name="Kim M.S."/>
            <person name="Lee J.M."/>
            <person name="Cheong K."/>
            <person name="Shin H.S."/>
            <person name="Kim S.B."/>
            <person name="Han K."/>
            <person name="Lee J."/>
            <person name="Park M."/>
            <person name="Lee H.A."/>
            <person name="Lee H.Y."/>
            <person name="Lee Y."/>
            <person name="Oh S."/>
            <person name="Lee J.H."/>
            <person name="Choi E."/>
            <person name="Choi E."/>
            <person name="Lee S.E."/>
            <person name="Jeon J."/>
            <person name="Kim H."/>
            <person name="Choi G."/>
            <person name="Song H."/>
            <person name="Lee J."/>
            <person name="Lee S.C."/>
            <person name="Kwon J.K."/>
            <person name="Lee H.Y."/>
            <person name="Koo N."/>
            <person name="Hong Y."/>
            <person name="Kim R.W."/>
            <person name="Kang W.H."/>
            <person name="Huh J.H."/>
            <person name="Kang B.C."/>
            <person name="Yang T.J."/>
            <person name="Lee Y.H."/>
            <person name="Bennetzen J.L."/>
            <person name="Choi D."/>
        </authorList>
    </citation>
    <scope>NUCLEOTIDE SEQUENCE [LARGE SCALE GENOMIC DNA]</scope>
    <source>
        <strain evidence="3">cv. PBC81</strain>
    </source>
</reference>
<feature type="compositionally biased region" description="Basic and acidic residues" evidence="1">
    <location>
        <begin position="40"/>
        <end position="52"/>
    </location>
</feature>
<comment type="caution">
    <text evidence="2">The sequence shown here is derived from an EMBL/GenBank/DDBJ whole genome shotgun (WGS) entry which is preliminary data.</text>
</comment>
<reference evidence="3" key="2">
    <citation type="journal article" date="2017" name="J. Anim. Genet.">
        <title>Multiple reference genome sequences of hot pepper reveal the massive evolution of plant disease resistance genes by retroduplication.</title>
        <authorList>
            <person name="Kim S."/>
            <person name="Park J."/>
            <person name="Yeom S.-I."/>
            <person name="Kim Y.-M."/>
            <person name="Seo E."/>
            <person name="Kim K.-T."/>
            <person name="Kim M.-S."/>
            <person name="Lee J.M."/>
            <person name="Cheong K."/>
            <person name="Shin H.-S."/>
            <person name="Kim S.-B."/>
            <person name="Han K."/>
            <person name="Lee J."/>
            <person name="Park M."/>
            <person name="Lee H.-A."/>
            <person name="Lee H.-Y."/>
            <person name="Lee Y."/>
            <person name="Oh S."/>
            <person name="Lee J.H."/>
            <person name="Choi E."/>
            <person name="Choi E."/>
            <person name="Lee S.E."/>
            <person name="Jeon J."/>
            <person name="Kim H."/>
            <person name="Choi G."/>
            <person name="Song H."/>
            <person name="Lee J."/>
            <person name="Lee S.-C."/>
            <person name="Kwon J.-K."/>
            <person name="Lee H.-Y."/>
            <person name="Koo N."/>
            <person name="Hong Y."/>
            <person name="Kim R.W."/>
            <person name="Kang W.-H."/>
            <person name="Huh J.H."/>
            <person name="Kang B.-C."/>
            <person name="Yang T.-J."/>
            <person name="Lee Y.-H."/>
            <person name="Bennetzen J.L."/>
            <person name="Choi D."/>
        </authorList>
    </citation>
    <scope>NUCLEOTIDE SEQUENCE [LARGE SCALE GENOMIC DNA]</scope>
    <source>
        <strain evidence="3">cv. PBC81</strain>
    </source>
</reference>
<proteinExistence type="predicted"/>
<dbReference type="STRING" id="33114.A0A2G2VX12"/>
<organism evidence="2 3">
    <name type="scientific">Capsicum baccatum</name>
    <name type="common">Peruvian pepper</name>
    <dbReference type="NCBI Taxonomy" id="33114"/>
    <lineage>
        <taxon>Eukaryota</taxon>
        <taxon>Viridiplantae</taxon>
        <taxon>Streptophyta</taxon>
        <taxon>Embryophyta</taxon>
        <taxon>Tracheophyta</taxon>
        <taxon>Spermatophyta</taxon>
        <taxon>Magnoliopsida</taxon>
        <taxon>eudicotyledons</taxon>
        <taxon>Gunneridae</taxon>
        <taxon>Pentapetalae</taxon>
        <taxon>asterids</taxon>
        <taxon>lamiids</taxon>
        <taxon>Solanales</taxon>
        <taxon>Solanaceae</taxon>
        <taxon>Solanoideae</taxon>
        <taxon>Capsiceae</taxon>
        <taxon>Capsicum</taxon>
    </lineage>
</organism>
<sequence length="67" mass="7536">MNSQKEKQEGEGLSSTTLATTSESDDEDEEAYTSSSDAIYGEKLEEKPDLMKSMHRHTYNQQENSTS</sequence>
<accession>A0A2G2VX12</accession>
<protein>
    <submittedName>
        <fullName evidence="2">Uncharacterized protein</fullName>
    </submittedName>
</protein>
<feature type="region of interest" description="Disordered" evidence="1">
    <location>
        <begin position="1"/>
        <end position="67"/>
    </location>
</feature>